<reference evidence="4 5" key="1">
    <citation type="submission" date="2016-07" db="EMBL/GenBank/DDBJ databases">
        <title>Pervasive Adenine N6-methylation of Active Genes in Fungi.</title>
        <authorList>
            <consortium name="DOE Joint Genome Institute"/>
            <person name="Mondo S.J."/>
            <person name="Dannebaum R.O."/>
            <person name="Kuo R.C."/>
            <person name="Labutti K."/>
            <person name="Haridas S."/>
            <person name="Kuo A."/>
            <person name="Salamov A."/>
            <person name="Ahrendt S.R."/>
            <person name="Lipzen A."/>
            <person name="Sullivan W."/>
            <person name="Andreopoulos W.B."/>
            <person name="Clum A."/>
            <person name="Lindquist E."/>
            <person name="Daum C."/>
            <person name="Ramamoorthy G.K."/>
            <person name="Gryganskyi A."/>
            <person name="Culley D."/>
            <person name="Magnuson J.K."/>
            <person name="James T.Y."/>
            <person name="O'Malley M.A."/>
            <person name="Stajich J.E."/>
            <person name="Spatafora J.W."/>
            <person name="Visel A."/>
            <person name="Grigoriev I.V."/>
        </authorList>
    </citation>
    <scope>NUCLEOTIDE SEQUENCE [LARGE SCALE GENOMIC DNA]</scope>
    <source>
        <strain evidence="4 5">JEL800</strain>
    </source>
</reference>
<feature type="compositionally biased region" description="Low complexity" evidence="3">
    <location>
        <begin position="60"/>
        <end position="74"/>
    </location>
</feature>
<sequence length="408" mass="45041">MSSEPLFPADWIQHYSTSFNASSLDGMFPNSLPSHPANGSSSNQILSFQLTSTSPSLAGSSDPSTPTNTSSTTTTKRKPGRKHTTEPPRDKRQIQTRTAQQKYQEKKKAYIQGLESRVALCDREHFQFPVSEAPAPPPQPQFDPTEVYTLRARVASLEAEVSLLKTQLAMQPFVDPRFINVPSQPNNLFGFPGIIAGGTGGGSQVGFAGGFRQSIVSGSWPFFQGGGGMQQTQQTPTMMPQSGVQNMESTALPQPRVSTGSQSAKVGWDLRVLDNVSEEERFRRGKQLLKSLDSLKTEKGEALVDELSDLFTDLRLKVDVMQAVKKQEGKPLIPDDADANMFAKDCMRLVETRLRLMEECTEEDQEKILELFAHVRKTNPSLRLNFGGFIKVMRQVLQNTISSAIAKQ</sequence>
<evidence type="ECO:0000313" key="4">
    <source>
        <dbReference type="EMBL" id="ORY41569.1"/>
    </source>
</evidence>
<evidence type="ECO:0000313" key="5">
    <source>
        <dbReference type="Proteomes" id="UP000193642"/>
    </source>
</evidence>
<dbReference type="AlphaFoldDB" id="A0A1Y2C3G8"/>
<comment type="subcellular location">
    <subcellularLocation>
        <location evidence="1">Nucleus</location>
    </subcellularLocation>
</comment>
<organism evidence="4 5">
    <name type="scientific">Rhizoclosmatium globosum</name>
    <dbReference type="NCBI Taxonomy" id="329046"/>
    <lineage>
        <taxon>Eukaryota</taxon>
        <taxon>Fungi</taxon>
        <taxon>Fungi incertae sedis</taxon>
        <taxon>Chytridiomycota</taxon>
        <taxon>Chytridiomycota incertae sedis</taxon>
        <taxon>Chytridiomycetes</taxon>
        <taxon>Chytridiales</taxon>
        <taxon>Chytriomycetaceae</taxon>
        <taxon>Rhizoclosmatium</taxon>
    </lineage>
</organism>
<dbReference type="GO" id="GO:0090575">
    <property type="term" value="C:RNA polymerase II transcription regulator complex"/>
    <property type="evidence" value="ECO:0007669"/>
    <property type="project" value="TreeGrafter"/>
</dbReference>
<comment type="caution">
    <text evidence="4">The sequence shown here is derived from an EMBL/GenBank/DDBJ whole genome shotgun (WGS) entry which is preliminary data.</text>
</comment>
<protein>
    <recommendedName>
        <fullName evidence="6">BZIP domain-containing protein</fullName>
    </recommendedName>
</protein>
<evidence type="ECO:0000256" key="3">
    <source>
        <dbReference type="SAM" id="MobiDB-lite"/>
    </source>
</evidence>
<name>A0A1Y2C3G8_9FUNG</name>
<feature type="compositionally biased region" description="Basic and acidic residues" evidence="3">
    <location>
        <begin position="83"/>
        <end position="93"/>
    </location>
</feature>
<keyword evidence="2" id="KW-0539">Nucleus</keyword>
<keyword evidence="5" id="KW-1185">Reference proteome</keyword>
<dbReference type="CDD" id="cd14688">
    <property type="entry name" value="bZIP_YAP"/>
    <property type="match status" value="1"/>
</dbReference>
<dbReference type="OrthoDB" id="2115669at2759"/>
<accession>A0A1Y2C3G8</accession>
<dbReference type="PANTHER" id="PTHR40621">
    <property type="entry name" value="TRANSCRIPTION FACTOR KAPC-RELATED"/>
    <property type="match status" value="1"/>
</dbReference>
<dbReference type="SUPFAM" id="SSF57959">
    <property type="entry name" value="Leucine zipper domain"/>
    <property type="match status" value="1"/>
</dbReference>
<dbReference type="GO" id="GO:0001228">
    <property type="term" value="F:DNA-binding transcription activator activity, RNA polymerase II-specific"/>
    <property type="evidence" value="ECO:0007669"/>
    <property type="project" value="TreeGrafter"/>
</dbReference>
<evidence type="ECO:0008006" key="6">
    <source>
        <dbReference type="Google" id="ProtNLM"/>
    </source>
</evidence>
<gene>
    <name evidence="4" type="ORF">BCR33DRAFT_718728</name>
</gene>
<dbReference type="InterPro" id="IPR050936">
    <property type="entry name" value="AP-1-like"/>
</dbReference>
<dbReference type="InterPro" id="IPR046347">
    <property type="entry name" value="bZIP_sf"/>
</dbReference>
<dbReference type="PANTHER" id="PTHR40621:SF6">
    <property type="entry name" value="AP-1-LIKE TRANSCRIPTION FACTOR YAP1-RELATED"/>
    <property type="match status" value="1"/>
</dbReference>
<proteinExistence type="predicted"/>
<feature type="region of interest" description="Disordered" evidence="3">
    <location>
        <begin position="28"/>
        <end position="104"/>
    </location>
</feature>
<dbReference type="GO" id="GO:0000976">
    <property type="term" value="F:transcription cis-regulatory region binding"/>
    <property type="evidence" value="ECO:0007669"/>
    <property type="project" value="InterPro"/>
</dbReference>
<dbReference type="Proteomes" id="UP000193642">
    <property type="component" value="Unassembled WGS sequence"/>
</dbReference>
<dbReference type="EMBL" id="MCGO01000031">
    <property type="protein sequence ID" value="ORY41569.1"/>
    <property type="molecule type" value="Genomic_DNA"/>
</dbReference>
<dbReference type="Gene3D" id="1.20.5.170">
    <property type="match status" value="1"/>
</dbReference>
<evidence type="ECO:0000256" key="1">
    <source>
        <dbReference type="ARBA" id="ARBA00004123"/>
    </source>
</evidence>
<feature type="compositionally biased region" description="Polar residues" evidence="3">
    <location>
        <begin position="31"/>
        <end position="59"/>
    </location>
</feature>
<evidence type="ECO:0000256" key="2">
    <source>
        <dbReference type="ARBA" id="ARBA00023242"/>
    </source>
</evidence>